<evidence type="ECO:0000256" key="11">
    <source>
        <dbReference type="PIRSR" id="PIRSR602401-1"/>
    </source>
</evidence>
<evidence type="ECO:0000256" key="8">
    <source>
        <dbReference type="ARBA" id="ARBA00023004"/>
    </source>
</evidence>
<evidence type="ECO:0000256" key="6">
    <source>
        <dbReference type="ARBA" id="ARBA00022989"/>
    </source>
</evidence>
<dbReference type="GO" id="GO:0005506">
    <property type="term" value="F:iron ion binding"/>
    <property type="evidence" value="ECO:0007669"/>
    <property type="project" value="InterPro"/>
</dbReference>
<dbReference type="InterPro" id="IPR050665">
    <property type="entry name" value="Cytochrome_P450_Monooxygen"/>
</dbReference>
<evidence type="ECO:0000313" key="13">
    <source>
        <dbReference type="Proteomes" id="UP000813463"/>
    </source>
</evidence>
<dbReference type="PRINTS" id="PR00385">
    <property type="entry name" value="P450"/>
</dbReference>
<organism evidence="13 14">
    <name type="scientific">Spinacia oleracea</name>
    <name type="common">Spinach</name>
    <dbReference type="NCBI Taxonomy" id="3562"/>
    <lineage>
        <taxon>Eukaryota</taxon>
        <taxon>Viridiplantae</taxon>
        <taxon>Streptophyta</taxon>
        <taxon>Embryophyta</taxon>
        <taxon>Tracheophyta</taxon>
        <taxon>Spermatophyta</taxon>
        <taxon>Magnoliopsida</taxon>
        <taxon>eudicotyledons</taxon>
        <taxon>Gunneridae</taxon>
        <taxon>Pentapetalae</taxon>
        <taxon>Caryophyllales</taxon>
        <taxon>Chenopodiaceae</taxon>
        <taxon>Chenopodioideae</taxon>
        <taxon>Anserineae</taxon>
        <taxon>Spinacia</taxon>
    </lineage>
</organism>
<dbReference type="SUPFAM" id="SSF48264">
    <property type="entry name" value="Cytochrome P450"/>
    <property type="match status" value="1"/>
</dbReference>
<keyword evidence="3 11" id="KW-0349">Heme</keyword>
<dbReference type="PANTHER" id="PTHR24282">
    <property type="entry name" value="CYTOCHROME P450 FAMILY MEMBER"/>
    <property type="match status" value="1"/>
</dbReference>
<dbReference type="InterPro" id="IPR002401">
    <property type="entry name" value="Cyt_P450_E_grp-I"/>
</dbReference>
<dbReference type="GO" id="GO:0016705">
    <property type="term" value="F:oxidoreductase activity, acting on paired donors, with incorporation or reduction of molecular oxygen"/>
    <property type="evidence" value="ECO:0007669"/>
    <property type="project" value="InterPro"/>
</dbReference>
<accession>A0A9R0I5D2</accession>
<dbReference type="PANTHER" id="PTHR24282:SF255">
    <property type="entry name" value="CYTOCHROME P450 72A11-RELATED"/>
    <property type="match status" value="1"/>
</dbReference>
<dbReference type="GeneID" id="110782061"/>
<dbReference type="RefSeq" id="XP_021841819.1">
    <property type="nucleotide sequence ID" value="XM_021986127.2"/>
</dbReference>
<evidence type="ECO:0000313" key="14">
    <source>
        <dbReference type="RefSeq" id="XP_021841819.1"/>
    </source>
</evidence>
<dbReference type="InterPro" id="IPR001128">
    <property type="entry name" value="Cyt_P450"/>
</dbReference>
<dbReference type="AlphaFoldDB" id="A0A9R0I5D2"/>
<feature type="binding site" description="axial binding residue" evidence="11">
    <location>
        <position position="344"/>
    </location>
    <ligand>
        <name>heme</name>
        <dbReference type="ChEBI" id="CHEBI:30413"/>
    </ligand>
    <ligandPart>
        <name>Fe</name>
        <dbReference type="ChEBI" id="CHEBI:18248"/>
    </ligandPart>
</feature>
<dbReference type="Pfam" id="PF00067">
    <property type="entry name" value="p450"/>
    <property type="match status" value="1"/>
</dbReference>
<comment type="cofactor">
    <cofactor evidence="11">
        <name>heme</name>
        <dbReference type="ChEBI" id="CHEBI:30413"/>
    </cofactor>
</comment>
<gene>
    <name evidence="14" type="primary">LOC110782061</name>
</gene>
<keyword evidence="9 12" id="KW-0503">Monooxygenase</keyword>
<keyword evidence="4" id="KW-0812">Transmembrane</keyword>
<evidence type="ECO:0000256" key="10">
    <source>
        <dbReference type="ARBA" id="ARBA00023136"/>
    </source>
</evidence>
<keyword evidence="6" id="KW-1133">Transmembrane helix</keyword>
<dbReference type="PROSITE" id="PS00086">
    <property type="entry name" value="CYTOCHROME_P450"/>
    <property type="match status" value="1"/>
</dbReference>
<proteinExistence type="inferred from homology"/>
<dbReference type="GO" id="GO:0016020">
    <property type="term" value="C:membrane"/>
    <property type="evidence" value="ECO:0007669"/>
    <property type="project" value="UniProtKB-SubCell"/>
</dbReference>
<reference evidence="14" key="2">
    <citation type="submission" date="2025-08" db="UniProtKB">
        <authorList>
            <consortium name="RefSeq"/>
        </authorList>
    </citation>
    <scope>IDENTIFICATION</scope>
    <source>
        <tissue evidence="14">Leaf</tissue>
    </source>
</reference>
<evidence type="ECO:0000256" key="5">
    <source>
        <dbReference type="ARBA" id="ARBA00022723"/>
    </source>
</evidence>
<comment type="subcellular location">
    <subcellularLocation>
        <location evidence="1">Membrane</location>
    </subcellularLocation>
</comment>
<evidence type="ECO:0000256" key="3">
    <source>
        <dbReference type="ARBA" id="ARBA00022617"/>
    </source>
</evidence>
<dbReference type="Proteomes" id="UP000813463">
    <property type="component" value="Chromosome 2"/>
</dbReference>
<protein>
    <submittedName>
        <fullName evidence="14">Cytochrome P450 CYP72A219</fullName>
    </submittedName>
</protein>
<dbReference type="OrthoDB" id="1644732at2759"/>
<evidence type="ECO:0000256" key="2">
    <source>
        <dbReference type="ARBA" id="ARBA00010617"/>
    </source>
</evidence>
<evidence type="ECO:0000256" key="4">
    <source>
        <dbReference type="ARBA" id="ARBA00022692"/>
    </source>
</evidence>
<keyword evidence="10" id="KW-0472">Membrane</keyword>
<keyword evidence="7 12" id="KW-0560">Oxidoreductase</keyword>
<comment type="similarity">
    <text evidence="2 12">Belongs to the cytochrome P450 family.</text>
</comment>
<keyword evidence="5 11" id="KW-0479">Metal-binding</keyword>
<evidence type="ECO:0000256" key="1">
    <source>
        <dbReference type="ARBA" id="ARBA00004370"/>
    </source>
</evidence>
<name>A0A9R0I5D2_SPIOL</name>
<evidence type="ECO:0000256" key="12">
    <source>
        <dbReference type="RuleBase" id="RU000461"/>
    </source>
</evidence>
<dbReference type="PRINTS" id="PR00463">
    <property type="entry name" value="EP450I"/>
</dbReference>
<keyword evidence="13" id="KW-1185">Reference proteome</keyword>
<dbReference type="GO" id="GO:0004497">
    <property type="term" value="F:monooxygenase activity"/>
    <property type="evidence" value="ECO:0000318"/>
    <property type="project" value="GO_Central"/>
</dbReference>
<keyword evidence="8 11" id="KW-0408">Iron</keyword>
<dbReference type="Gene3D" id="1.10.630.10">
    <property type="entry name" value="Cytochrome P450"/>
    <property type="match status" value="1"/>
</dbReference>
<dbReference type="InterPro" id="IPR036396">
    <property type="entry name" value="Cyt_P450_sf"/>
</dbReference>
<sequence>MKMNDFQKTIKNPFVKRITNGLTRLEGQEWAQDRKLLNPAFHMEKLKHMMPSFHASSNEIIQEWEKMTSEIGSSEVELWSFLHNLSADAISRAAFGSSFEEGRRVFELIREHISITVQSMQSVYIPGSRFLPTKTNKREAKITNEMESLLKDMIQRRQKEMEGGEVAKDDLLGLLLKSNLEGIQEQHHFKMGMKEIIEECKMFYIAGQETTSSLLVWTLVLLSKHQNWQDQAREEILTTFGHNTPHIDGLNHLKKVNMIIHEVLRLYPPAPSLTRKVSREMKVGDAILPAGVHVKLPLVIVHQSEKFWGSDAKEFNPDRFVQGISKATGGKICFFAFGWGPRICIGSNFAMLQVKMALAMILQCFSLELSPSYVHAPTAGRGTLRPQFGAKVVLHRI</sequence>
<dbReference type="KEGG" id="soe:110782061"/>
<dbReference type="GO" id="GO:0020037">
    <property type="term" value="F:heme binding"/>
    <property type="evidence" value="ECO:0007669"/>
    <property type="project" value="InterPro"/>
</dbReference>
<dbReference type="InterPro" id="IPR017972">
    <property type="entry name" value="Cyt_P450_CS"/>
</dbReference>
<evidence type="ECO:0000256" key="7">
    <source>
        <dbReference type="ARBA" id="ARBA00023002"/>
    </source>
</evidence>
<reference evidence="13" key="1">
    <citation type="journal article" date="2021" name="Nat. Commun.">
        <title>Genomic analyses provide insights into spinach domestication and the genetic basis of agronomic traits.</title>
        <authorList>
            <person name="Cai X."/>
            <person name="Sun X."/>
            <person name="Xu C."/>
            <person name="Sun H."/>
            <person name="Wang X."/>
            <person name="Ge C."/>
            <person name="Zhang Z."/>
            <person name="Wang Q."/>
            <person name="Fei Z."/>
            <person name="Jiao C."/>
            <person name="Wang Q."/>
        </authorList>
    </citation>
    <scope>NUCLEOTIDE SEQUENCE [LARGE SCALE GENOMIC DNA]</scope>
    <source>
        <strain evidence="13">cv. Varoflay</strain>
    </source>
</reference>
<evidence type="ECO:0000256" key="9">
    <source>
        <dbReference type="ARBA" id="ARBA00023033"/>
    </source>
</evidence>